<evidence type="ECO:0000313" key="2">
    <source>
        <dbReference type="Proteomes" id="UP001597308"/>
    </source>
</evidence>
<protein>
    <submittedName>
        <fullName evidence="1">Helix-turn-helix transcriptional regulator</fullName>
    </submittedName>
</protein>
<keyword evidence="2" id="KW-1185">Reference proteome</keyword>
<dbReference type="Pfam" id="PF05930">
    <property type="entry name" value="Phage_AlpA"/>
    <property type="match status" value="1"/>
</dbReference>
<dbReference type="PANTHER" id="PTHR36154">
    <property type="entry name" value="DNA-BINDING TRANSCRIPTIONAL ACTIVATOR ALPA"/>
    <property type="match status" value="1"/>
</dbReference>
<reference evidence="2" key="1">
    <citation type="journal article" date="2019" name="Int. J. Syst. Evol. Microbiol.">
        <title>The Global Catalogue of Microorganisms (GCM) 10K type strain sequencing project: providing services to taxonomists for standard genome sequencing and annotation.</title>
        <authorList>
            <consortium name="The Broad Institute Genomics Platform"/>
            <consortium name="The Broad Institute Genome Sequencing Center for Infectious Disease"/>
            <person name="Wu L."/>
            <person name="Ma J."/>
        </authorList>
    </citation>
    <scope>NUCLEOTIDE SEQUENCE [LARGE SCALE GENOMIC DNA]</scope>
    <source>
        <strain evidence="2">KCTC 23707</strain>
    </source>
</reference>
<dbReference type="Gene3D" id="1.10.238.160">
    <property type="match status" value="1"/>
</dbReference>
<accession>A0ABW4K2I3</accession>
<dbReference type="PANTHER" id="PTHR36154:SF1">
    <property type="entry name" value="DNA-BINDING TRANSCRIPTIONAL ACTIVATOR ALPA"/>
    <property type="match status" value="1"/>
</dbReference>
<organism evidence="1 2">
    <name type="scientific">Methylopila henanensis</name>
    <dbReference type="NCBI Taxonomy" id="873516"/>
    <lineage>
        <taxon>Bacteria</taxon>
        <taxon>Pseudomonadati</taxon>
        <taxon>Pseudomonadota</taxon>
        <taxon>Alphaproteobacteria</taxon>
        <taxon>Hyphomicrobiales</taxon>
        <taxon>Methylopilaceae</taxon>
        <taxon>Methylopila</taxon>
    </lineage>
</organism>
<evidence type="ECO:0000313" key="1">
    <source>
        <dbReference type="EMBL" id="MFD1701701.1"/>
    </source>
</evidence>
<dbReference type="Proteomes" id="UP001597308">
    <property type="component" value="Unassembled WGS sequence"/>
</dbReference>
<gene>
    <name evidence="1" type="ORF">ACFSCV_01665</name>
</gene>
<name>A0ABW4K2I3_9HYPH</name>
<proteinExistence type="predicted"/>
<dbReference type="InterPro" id="IPR010260">
    <property type="entry name" value="AlpA"/>
</dbReference>
<dbReference type="RefSeq" id="WP_378796364.1">
    <property type="nucleotide sequence ID" value="NZ_JBHUER010000001.1"/>
</dbReference>
<dbReference type="InterPro" id="IPR052931">
    <property type="entry name" value="Prophage_regulatory_activator"/>
</dbReference>
<sequence length="70" mass="8036">MRADNDNRAGDRLLRLRDVQQMTTLGRTTIYRFMAAGRFPRPLDVGVGCSRWRESQIVAWMDALPVRAEA</sequence>
<comment type="caution">
    <text evidence="1">The sequence shown here is derived from an EMBL/GenBank/DDBJ whole genome shotgun (WGS) entry which is preliminary data.</text>
</comment>
<dbReference type="EMBL" id="JBHUER010000001">
    <property type="protein sequence ID" value="MFD1701701.1"/>
    <property type="molecule type" value="Genomic_DNA"/>
</dbReference>